<gene>
    <name evidence="3" type="ORF">NCTC11647_02662</name>
</gene>
<organism evidence="3 4">
    <name type="scientific">Photobacterium damselae</name>
    <dbReference type="NCBI Taxonomy" id="38293"/>
    <lineage>
        <taxon>Bacteria</taxon>
        <taxon>Pseudomonadati</taxon>
        <taxon>Pseudomonadota</taxon>
        <taxon>Gammaproteobacteria</taxon>
        <taxon>Vibrionales</taxon>
        <taxon>Vibrionaceae</taxon>
        <taxon>Photobacterium</taxon>
    </lineage>
</organism>
<dbReference type="InterPro" id="IPR014142">
    <property type="entry name" value="TrbG_Ti"/>
</dbReference>
<dbReference type="RefSeq" id="WP_005307175.1">
    <property type="nucleotide sequence ID" value="NZ_PYOG01000028.1"/>
</dbReference>
<sequence>MQKTKLFALGLLVSCSSYANIVPPLSQDSLDFLSPDIPLSTVERAGVKLAQKWINGKTKPITRGDGSVTYFYGAVMPTVVCSPLNLCDIQLQPGEEILPKGLNASDTVRWTITPMVSNSPNDQITHVMVKPTDSGLTSNLVIGTNKRTYNIKLISRQKEWMPTVNFDYPEVISQTLESLYTRTKEAKERKILGNGLSIDDLDFNYKTQGQADFVPIRVYNNSVKTILEMPRSVATGKLPTLLVVNDGRREQINYRYKNGRFIVDGLPKQIILLLGSGKYQKSVLITKGDR</sequence>
<dbReference type="Proteomes" id="UP000251647">
    <property type="component" value="Unassembled WGS sequence"/>
</dbReference>
<dbReference type="Pfam" id="PF03524">
    <property type="entry name" value="CagX"/>
    <property type="match status" value="1"/>
</dbReference>
<evidence type="ECO:0000256" key="1">
    <source>
        <dbReference type="ARBA" id="ARBA00006135"/>
    </source>
</evidence>
<dbReference type="CDD" id="cd06911">
    <property type="entry name" value="VirB9_CagX_TrbG"/>
    <property type="match status" value="1"/>
</dbReference>
<dbReference type="InterPro" id="IPR010258">
    <property type="entry name" value="Conjugal_tfr_TrbG/VirB9/CagX"/>
</dbReference>
<dbReference type="NCBIfam" id="TIGR02775">
    <property type="entry name" value="TrbG_Ti"/>
    <property type="match status" value="1"/>
</dbReference>
<dbReference type="EMBL" id="UATL01000002">
    <property type="protein sequence ID" value="SPY43747.1"/>
    <property type="molecule type" value="Genomic_DNA"/>
</dbReference>
<protein>
    <submittedName>
        <fullName evidence="3">Conjugal transfer protein TrbG</fullName>
    </submittedName>
</protein>
<reference evidence="3 4" key="1">
    <citation type="submission" date="2018-06" db="EMBL/GenBank/DDBJ databases">
        <authorList>
            <consortium name="Pathogen Informatics"/>
            <person name="Doyle S."/>
        </authorList>
    </citation>
    <scope>NUCLEOTIDE SEQUENCE [LARGE SCALE GENOMIC DNA]</scope>
    <source>
        <strain evidence="3 4">NCTC11647</strain>
    </source>
</reference>
<evidence type="ECO:0000313" key="4">
    <source>
        <dbReference type="Proteomes" id="UP000251647"/>
    </source>
</evidence>
<dbReference type="AlphaFoldDB" id="A0A2T3QCZ7"/>
<dbReference type="InterPro" id="IPR038161">
    <property type="entry name" value="VirB9/CagX/TrbG_C_sf"/>
</dbReference>
<dbReference type="OrthoDB" id="5357875at2"/>
<dbReference type="Gene3D" id="2.60.40.2500">
    <property type="match status" value="1"/>
</dbReference>
<proteinExistence type="inferred from homology"/>
<evidence type="ECO:0000313" key="3">
    <source>
        <dbReference type="EMBL" id="SPY43747.1"/>
    </source>
</evidence>
<evidence type="ECO:0000256" key="2">
    <source>
        <dbReference type="ARBA" id="ARBA00022729"/>
    </source>
</evidence>
<name>A0A2T3QCZ7_PHODM</name>
<keyword evidence="2" id="KW-0732">Signal</keyword>
<dbReference type="InterPro" id="IPR033645">
    <property type="entry name" value="VirB9/CagX/TrbG_C"/>
</dbReference>
<accession>A0A2T3QCZ7</accession>
<comment type="similarity">
    <text evidence="1">Belongs to the TrbG/VirB9 family.</text>
</comment>